<organism evidence="2 3">
    <name type="scientific">[Candida] railenensis</name>
    <dbReference type="NCBI Taxonomy" id="45579"/>
    <lineage>
        <taxon>Eukaryota</taxon>
        <taxon>Fungi</taxon>
        <taxon>Dikarya</taxon>
        <taxon>Ascomycota</taxon>
        <taxon>Saccharomycotina</taxon>
        <taxon>Pichiomycetes</taxon>
        <taxon>Debaryomycetaceae</taxon>
        <taxon>Kurtzmaniella</taxon>
    </lineage>
</organism>
<dbReference type="InterPro" id="IPR011032">
    <property type="entry name" value="GroES-like_sf"/>
</dbReference>
<feature type="domain" description="Enoyl reductase (ER)" evidence="1">
    <location>
        <begin position="12"/>
        <end position="368"/>
    </location>
</feature>
<comment type="caution">
    <text evidence="2">The sequence shown here is derived from an EMBL/GenBank/DDBJ whole genome shotgun (WGS) entry which is preliminary data.</text>
</comment>
<dbReference type="GO" id="GO:0016651">
    <property type="term" value="F:oxidoreductase activity, acting on NAD(P)H"/>
    <property type="evidence" value="ECO:0007669"/>
    <property type="project" value="InterPro"/>
</dbReference>
<reference evidence="2" key="1">
    <citation type="submission" date="2022-03" db="EMBL/GenBank/DDBJ databases">
        <authorList>
            <person name="Legras J.-L."/>
            <person name="Devillers H."/>
            <person name="Grondin C."/>
        </authorList>
    </citation>
    <scope>NUCLEOTIDE SEQUENCE</scope>
    <source>
        <strain evidence="2">CLIB 1423</strain>
    </source>
</reference>
<dbReference type="Pfam" id="PF08240">
    <property type="entry name" value="ADH_N"/>
    <property type="match status" value="1"/>
</dbReference>
<sequence length="370" mass="39281">MSNSAAVSNGNGTVPYFEIENTSIPTVPKDRILVKTVAFAINPTDWKHLAYKRGPKGAIVGSDLSGIIEEVGSGVSGFSKGDIVGAWAHGGYEKGIGAFQQYAIVHPSQTIKFPKSEIDVEKVVAVGDAPSGPIDTFEGAASVPLGLSTVGMSFANQLKLKVENKSSYADKYILIWGGATATGILAIQVAKVVYGLKVIAAASKRNSDFLTSLGADFVVDYSDADAVAQIKKIGAGKIYYGFDTISYKTTFQALYDATSETDGPVVLDNLLGLNASSIETDESKTNVRYGSTLAYLVTGETVNIGKGPIPPPKDLVKDYNQFWFKVLPSYLPKLKHSGLKVLKPGLESAAEGLALSQENKVKAQKIVFRG</sequence>
<evidence type="ECO:0000259" key="1">
    <source>
        <dbReference type="SMART" id="SM00829"/>
    </source>
</evidence>
<dbReference type="InterPro" id="IPR047122">
    <property type="entry name" value="Trans-enoyl_RdTase-like"/>
</dbReference>
<protein>
    <recommendedName>
        <fullName evidence="1">Enoyl reductase (ER) domain-containing protein</fullName>
    </recommendedName>
</protein>
<dbReference type="InterPro" id="IPR036291">
    <property type="entry name" value="NAD(P)-bd_dom_sf"/>
</dbReference>
<dbReference type="EMBL" id="CAKXYY010000004">
    <property type="protein sequence ID" value="CAH2351803.1"/>
    <property type="molecule type" value="Genomic_DNA"/>
</dbReference>
<dbReference type="AlphaFoldDB" id="A0A9P0QNH8"/>
<dbReference type="Proteomes" id="UP000837801">
    <property type="component" value="Unassembled WGS sequence"/>
</dbReference>
<dbReference type="InterPro" id="IPR013154">
    <property type="entry name" value="ADH-like_N"/>
</dbReference>
<proteinExistence type="predicted"/>
<keyword evidence="3" id="KW-1185">Reference proteome</keyword>
<dbReference type="Pfam" id="PF00107">
    <property type="entry name" value="ADH_zinc_N"/>
    <property type="match status" value="1"/>
</dbReference>
<dbReference type="SUPFAM" id="SSF51735">
    <property type="entry name" value="NAD(P)-binding Rossmann-fold domains"/>
    <property type="match status" value="1"/>
</dbReference>
<accession>A0A9P0QNH8</accession>
<dbReference type="PANTHER" id="PTHR45348">
    <property type="entry name" value="HYPOTHETICAL OXIDOREDUCTASE (EUROFUNG)"/>
    <property type="match status" value="1"/>
</dbReference>
<dbReference type="OrthoDB" id="9992527at2759"/>
<dbReference type="PANTHER" id="PTHR45348:SF2">
    <property type="entry name" value="ZINC-TYPE ALCOHOL DEHYDROGENASE-LIKE PROTEIN C2E1P3.01"/>
    <property type="match status" value="1"/>
</dbReference>
<name>A0A9P0QNH8_9ASCO</name>
<dbReference type="SUPFAM" id="SSF50129">
    <property type="entry name" value="GroES-like"/>
    <property type="match status" value="1"/>
</dbReference>
<dbReference type="InterPro" id="IPR013149">
    <property type="entry name" value="ADH-like_C"/>
</dbReference>
<dbReference type="SMART" id="SM00829">
    <property type="entry name" value="PKS_ER"/>
    <property type="match status" value="1"/>
</dbReference>
<dbReference type="InterPro" id="IPR020843">
    <property type="entry name" value="ER"/>
</dbReference>
<dbReference type="Gene3D" id="3.90.180.10">
    <property type="entry name" value="Medium-chain alcohol dehydrogenases, catalytic domain"/>
    <property type="match status" value="1"/>
</dbReference>
<evidence type="ECO:0000313" key="3">
    <source>
        <dbReference type="Proteomes" id="UP000837801"/>
    </source>
</evidence>
<evidence type="ECO:0000313" key="2">
    <source>
        <dbReference type="EMBL" id="CAH2351803.1"/>
    </source>
</evidence>
<dbReference type="Gene3D" id="3.40.50.720">
    <property type="entry name" value="NAD(P)-binding Rossmann-like Domain"/>
    <property type="match status" value="1"/>
</dbReference>
<gene>
    <name evidence="2" type="ORF">CLIB1423_04S06326</name>
</gene>
<dbReference type="CDD" id="cd08249">
    <property type="entry name" value="enoyl_reductase_like"/>
    <property type="match status" value="1"/>
</dbReference>